<dbReference type="SMART" id="SM00260">
    <property type="entry name" value="CheW"/>
    <property type="match status" value="1"/>
</dbReference>
<sequence>MSMAQVGEKLIAFELNNEQYVIPVNQVKSIEKVLPITRVPNALPYVKGVVNLRGVITPIIDFRTRFNIEEKEYTNTTRILITIFDDIEAGFIVDAANDVIDILEENIEHPSSVVGSVDLEYIKGVINFNNSLYVYLDLEQILKKDEIQN</sequence>
<dbReference type="PROSITE" id="PS50851">
    <property type="entry name" value="CHEW"/>
    <property type="match status" value="1"/>
</dbReference>
<accession>A0A223KRQ4</accession>
<dbReference type="InterPro" id="IPR039315">
    <property type="entry name" value="CheW"/>
</dbReference>
<dbReference type="PANTHER" id="PTHR22617">
    <property type="entry name" value="CHEMOTAXIS SENSOR HISTIDINE KINASE-RELATED"/>
    <property type="match status" value="1"/>
</dbReference>
<dbReference type="Gene3D" id="2.40.50.180">
    <property type="entry name" value="CheA-289, Domain 4"/>
    <property type="match status" value="1"/>
</dbReference>
<evidence type="ECO:0000259" key="1">
    <source>
        <dbReference type="PROSITE" id="PS50851"/>
    </source>
</evidence>
<dbReference type="SUPFAM" id="SSF50341">
    <property type="entry name" value="CheW-like"/>
    <property type="match status" value="1"/>
</dbReference>
<dbReference type="CDD" id="cd00732">
    <property type="entry name" value="CheW"/>
    <property type="match status" value="1"/>
</dbReference>
<dbReference type="Gene3D" id="2.30.30.40">
    <property type="entry name" value="SH3 Domains"/>
    <property type="match status" value="1"/>
</dbReference>
<organism evidence="2 3">
    <name type="scientific">Sutcliffiella cohnii</name>
    <dbReference type="NCBI Taxonomy" id="33932"/>
    <lineage>
        <taxon>Bacteria</taxon>
        <taxon>Bacillati</taxon>
        <taxon>Bacillota</taxon>
        <taxon>Bacilli</taxon>
        <taxon>Bacillales</taxon>
        <taxon>Bacillaceae</taxon>
        <taxon>Sutcliffiella</taxon>
    </lineage>
</organism>
<dbReference type="Pfam" id="PF01584">
    <property type="entry name" value="CheW"/>
    <property type="match status" value="1"/>
</dbReference>
<dbReference type="GO" id="GO:0006935">
    <property type="term" value="P:chemotaxis"/>
    <property type="evidence" value="ECO:0007669"/>
    <property type="project" value="InterPro"/>
</dbReference>
<dbReference type="InterPro" id="IPR002545">
    <property type="entry name" value="CheW-lke_dom"/>
</dbReference>
<dbReference type="STRING" id="1314751.GCA_001591425_01161"/>
<name>A0A223KRQ4_9BACI</name>
<evidence type="ECO:0000313" key="3">
    <source>
        <dbReference type="Proteomes" id="UP000215224"/>
    </source>
</evidence>
<dbReference type="RefSeq" id="WP_066413328.1">
    <property type="nucleotide sequence ID" value="NZ_CP018866.1"/>
</dbReference>
<evidence type="ECO:0000313" key="2">
    <source>
        <dbReference type="EMBL" id="AST92038.1"/>
    </source>
</evidence>
<reference evidence="2 3" key="1">
    <citation type="submission" date="2016-12" db="EMBL/GenBank/DDBJ databases">
        <title>The whole genome sequencing and assembly of Bacillus cohnii DSM 6307T strain.</title>
        <authorList>
            <person name="Lee Y.-J."/>
            <person name="Yi H."/>
            <person name="Bahn Y.-S."/>
            <person name="Kim J.F."/>
            <person name="Lee D.-W."/>
        </authorList>
    </citation>
    <scope>NUCLEOTIDE SEQUENCE [LARGE SCALE GENOMIC DNA]</scope>
    <source>
        <strain evidence="2 3">DSM 6307</strain>
    </source>
</reference>
<dbReference type="Proteomes" id="UP000215224">
    <property type="component" value="Chromosome"/>
</dbReference>
<protein>
    <submittedName>
        <fullName evidence="2">Chemotaxis protein CheW</fullName>
    </submittedName>
</protein>
<dbReference type="AlphaFoldDB" id="A0A223KRQ4"/>
<feature type="domain" description="CheW-like" evidence="1">
    <location>
        <begin position="7"/>
        <end position="147"/>
    </location>
</feature>
<dbReference type="PANTHER" id="PTHR22617:SF23">
    <property type="entry name" value="CHEMOTAXIS PROTEIN CHEW"/>
    <property type="match status" value="1"/>
</dbReference>
<gene>
    <name evidence="2" type="ORF">BC6307_12495</name>
</gene>
<dbReference type="GO" id="GO:0007165">
    <property type="term" value="P:signal transduction"/>
    <property type="evidence" value="ECO:0007669"/>
    <property type="project" value="InterPro"/>
</dbReference>
<dbReference type="GO" id="GO:0005829">
    <property type="term" value="C:cytosol"/>
    <property type="evidence" value="ECO:0007669"/>
    <property type="project" value="TreeGrafter"/>
</dbReference>
<proteinExistence type="predicted"/>
<dbReference type="KEGG" id="bcoh:BC6307_12495"/>
<dbReference type="EMBL" id="CP018866">
    <property type="protein sequence ID" value="AST92038.1"/>
    <property type="molecule type" value="Genomic_DNA"/>
</dbReference>
<dbReference type="InterPro" id="IPR036061">
    <property type="entry name" value="CheW-like_dom_sf"/>
</dbReference>
<keyword evidence="3" id="KW-1185">Reference proteome</keyword>